<dbReference type="Proteomes" id="UP000553957">
    <property type="component" value="Unassembled WGS sequence"/>
</dbReference>
<dbReference type="PANTHER" id="PTHR43179:SF12">
    <property type="entry name" value="GALACTOFURANOSYLTRANSFERASE GLFT2"/>
    <property type="match status" value="1"/>
</dbReference>
<evidence type="ECO:0000256" key="3">
    <source>
        <dbReference type="ARBA" id="ARBA00022676"/>
    </source>
</evidence>
<accession>A0A7Y4L5X2</accession>
<comment type="similarity">
    <text evidence="2">Belongs to the glycosyltransferase 2 family.</text>
</comment>
<dbReference type="PANTHER" id="PTHR43179">
    <property type="entry name" value="RHAMNOSYLTRANSFERASE WBBL"/>
    <property type="match status" value="1"/>
</dbReference>
<gene>
    <name evidence="6" type="ORF">HNR71_001578</name>
    <name evidence="7" type="ORF">HPO96_32315</name>
</gene>
<dbReference type="AlphaFoldDB" id="A0A7Y4L5X2"/>
<evidence type="ECO:0000313" key="7">
    <source>
        <dbReference type="EMBL" id="NOL44947.1"/>
    </source>
</evidence>
<keyword evidence="4 7" id="KW-0808">Transferase</keyword>
<dbReference type="SUPFAM" id="SSF53448">
    <property type="entry name" value="Nucleotide-diphospho-sugar transferases"/>
    <property type="match status" value="1"/>
</dbReference>
<reference evidence="7 8" key="1">
    <citation type="submission" date="2020-05" db="EMBL/GenBank/DDBJ databases">
        <title>Genome sequence of Kribbella sandramycini ATCC 39419.</title>
        <authorList>
            <person name="Maclea K.S."/>
            <person name="Fair J.L."/>
        </authorList>
    </citation>
    <scope>NUCLEOTIDE SEQUENCE [LARGE SCALE GENOMIC DNA]</scope>
    <source>
        <strain evidence="7 8">ATCC 39419</strain>
    </source>
</reference>
<dbReference type="EMBL" id="JABJRC010000010">
    <property type="protein sequence ID" value="NOL44947.1"/>
    <property type="molecule type" value="Genomic_DNA"/>
</dbReference>
<sequence length="242" mass="25898">MIPTRGDTDLRAVLDALAAQRDAPAYEVLVEVDGAGEGVSVVRNRAAAKASGELLGFLDDDTIPDADWLQKLADALSGPHAAVAGRITESGTATLNRLRALAFNHRHATNGVLVDYLNGGNFGIRTDVFRALGGFNPTYRKSQDRELARRTLQAGHTIHYRPDLHITHQGHYTLKSLTQGRYRAGAAAATMQRNGPQSVGPLTLRTTYGASLPHLTRTQGPALALTALLSTTAHHLGRASKL</sequence>
<comment type="caution">
    <text evidence="7">The sequence shown here is derived from an EMBL/GenBank/DDBJ whole genome shotgun (WGS) entry which is preliminary data.</text>
</comment>
<keyword evidence="8" id="KW-1185">Reference proteome</keyword>
<organism evidence="7 8">
    <name type="scientific">Kribbella sandramycini</name>
    <dbReference type="NCBI Taxonomy" id="60450"/>
    <lineage>
        <taxon>Bacteria</taxon>
        <taxon>Bacillati</taxon>
        <taxon>Actinomycetota</taxon>
        <taxon>Actinomycetes</taxon>
        <taxon>Propionibacteriales</taxon>
        <taxon>Kribbellaceae</taxon>
        <taxon>Kribbella</taxon>
    </lineage>
</organism>
<name>A0A7Y4L5X2_9ACTN</name>
<dbReference type="GO" id="GO:0016757">
    <property type="term" value="F:glycosyltransferase activity"/>
    <property type="evidence" value="ECO:0007669"/>
    <property type="project" value="UniProtKB-KW"/>
</dbReference>
<comment type="pathway">
    <text evidence="1">Cell wall biogenesis; cell wall polysaccharide biosynthesis.</text>
</comment>
<evidence type="ECO:0000256" key="2">
    <source>
        <dbReference type="ARBA" id="ARBA00006739"/>
    </source>
</evidence>
<dbReference type="Gene3D" id="3.90.550.10">
    <property type="entry name" value="Spore Coat Polysaccharide Biosynthesis Protein SpsA, Chain A"/>
    <property type="match status" value="1"/>
</dbReference>
<evidence type="ECO:0000259" key="5">
    <source>
        <dbReference type="Pfam" id="PF00535"/>
    </source>
</evidence>
<evidence type="ECO:0000256" key="1">
    <source>
        <dbReference type="ARBA" id="ARBA00004776"/>
    </source>
</evidence>
<keyword evidence="3" id="KW-0328">Glycosyltransferase</keyword>
<evidence type="ECO:0000313" key="6">
    <source>
        <dbReference type="EMBL" id="MBB6565941.1"/>
    </source>
</evidence>
<dbReference type="EMBL" id="JACHKF010000001">
    <property type="protein sequence ID" value="MBB6565941.1"/>
    <property type="molecule type" value="Genomic_DNA"/>
</dbReference>
<feature type="domain" description="Glycosyltransferase 2-like" evidence="5">
    <location>
        <begin position="34"/>
        <end position="121"/>
    </location>
</feature>
<dbReference type="InterPro" id="IPR029044">
    <property type="entry name" value="Nucleotide-diphossugar_trans"/>
</dbReference>
<reference evidence="6 9" key="2">
    <citation type="submission" date="2020-08" db="EMBL/GenBank/DDBJ databases">
        <title>Sequencing the genomes of 1000 actinobacteria strains.</title>
        <authorList>
            <person name="Klenk H.-P."/>
        </authorList>
    </citation>
    <scope>NUCLEOTIDE SEQUENCE [LARGE SCALE GENOMIC DNA]</scope>
    <source>
        <strain evidence="6 9">DSM 15626</strain>
    </source>
</reference>
<dbReference type="Proteomes" id="UP000534306">
    <property type="component" value="Unassembled WGS sequence"/>
</dbReference>
<protein>
    <submittedName>
        <fullName evidence="6 7">Glycosyltransferase</fullName>
    </submittedName>
</protein>
<proteinExistence type="inferred from homology"/>
<evidence type="ECO:0000313" key="8">
    <source>
        <dbReference type="Proteomes" id="UP000534306"/>
    </source>
</evidence>
<dbReference type="Pfam" id="PF00535">
    <property type="entry name" value="Glycos_transf_2"/>
    <property type="match status" value="1"/>
</dbReference>
<dbReference type="InterPro" id="IPR001173">
    <property type="entry name" value="Glyco_trans_2-like"/>
</dbReference>
<evidence type="ECO:0000256" key="4">
    <source>
        <dbReference type="ARBA" id="ARBA00022679"/>
    </source>
</evidence>
<evidence type="ECO:0000313" key="9">
    <source>
        <dbReference type="Proteomes" id="UP000553957"/>
    </source>
</evidence>